<protein>
    <submittedName>
        <fullName evidence="4">IPT/TIG domain-containing protein</fullName>
    </submittedName>
</protein>
<dbReference type="PANTHER" id="PTHR13833">
    <property type="match status" value="1"/>
</dbReference>
<dbReference type="InterPro" id="IPR013783">
    <property type="entry name" value="Ig-like_fold"/>
</dbReference>
<keyword evidence="1" id="KW-0677">Repeat</keyword>
<keyword evidence="5" id="KW-1185">Reference proteome</keyword>
<dbReference type="PROSITE" id="PS51257">
    <property type="entry name" value="PROKAR_LIPOPROTEIN"/>
    <property type="match status" value="1"/>
</dbReference>
<name>A0ABW9J894_9SPHI</name>
<dbReference type="Pfam" id="PF01436">
    <property type="entry name" value="NHL"/>
    <property type="match status" value="2"/>
</dbReference>
<evidence type="ECO:0000259" key="3">
    <source>
        <dbReference type="SMART" id="SM00429"/>
    </source>
</evidence>
<dbReference type="PANTHER" id="PTHR13833:SF71">
    <property type="entry name" value="NHL DOMAIN-CONTAINING PROTEIN"/>
    <property type="match status" value="1"/>
</dbReference>
<reference evidence="4 5" key="1">
    <citation type="submission" date="2024-12" db="EMBL/GenBank/DDBJ databases">
        <authorList>
            <person name="Hu S."/>
        </authorList>
    </citation>
    <scope>NUCLEOTIDE SEQUENCE [LARGE SCALE GENOMIC DNA]</scope>
    <source>
        <strain evidence="4 5">THG-T11</strain>
    </source>
</reference>
<proteinExistence type="predicted"/>
<evidence type="ECO:0000313" key="5">
    <source>
        <dbReference type="Proteomes" id="UP001517247"/>
    </source>
</evidence>
<evidence type="ECO:0000313" key="4">
    <source>
        <dbReference type="EMBL" id="MFN0256709.1"/>
    </source>
</evidence>
<dbReference type="SUPFAM" id="SSF101898">
    <property type="entry name" value="NHL repeat"/>
    <property type="match status" value="1"/>
</dbReference>
<dbReference type="PROSITE" id="PS51125">
    <property type="entry name" value="NHL"/>
    <property type="match status" value="1"/>
</dbReference>
<dbReference type="Proteomes" id="UP001517247">
    <property type="component" value="Unassembled WGS sequence"/>
</dbReference>
<dbReference type="RefSeq" id="WP_138723796.1">
    <property type="nucleotide sequence ID" value="NZ_SSHJ02000007.1"/>
</dbReference>
<dbReference type="InterPro" id="IPR002909">
    <property type="entry name" value="IPT_dom"/>
</dbReference>
<dbReference type="SMART" id="SM00429">
    <property type="entry name" value="IPT"/>
    <property type="match status" value="1"/>
</dbReference>
<dbReference type="InterPro" id="IPR001258">
    <property type="entry name" value="NHL_repeat"/>
</dbReference>
<dbReference type="InterPro" id="IPR014756">
    <property type="entry name" value="Ig_E-set"/>
</dbReference>
<evidence type="ECO:0000256" key="1">
    <source>
        <dbReference type="ARBA" id="ARBA00022737"/>
    </source>
</evidence>
<gene>
    <name evidence="4" type="ORF">E6A44_014060</name>
</gene>
<dbReference type="Gene3D" id="2.120.10.30">
    <property type="entry name" value="TolB, C-terminal domain"/>
    <property type="match status" value="3"/>
</dbReference>
<dbReference type="Gene3D" id="2.60.40.10">
    <property type="entry name" value="Immunoglobulins"/>
    <property type="match status" value="1"/>
</dbReference>
<feature type="repeat" description="NHL" evidence="2">
    <location>
        <begin position="239"/>
        <end position="281"/>
    </location>
</feature>
<sequence length="459" mass="47993">MKKILLIFMMVSVVFSACKDKADDFTPTNPSISQIVPTMGLANQTVSLRGKRFATDAAANIVKFAGVRAEVLTASDTLLTVKVPAEGSTGNVTITISDRTSKGPLFTYGTVAVEFDYVTSTYAGTGSVGDTYGSLTEAQFMLPNGVSFDQSTGDLIVTDRTAQTIKRISKDGIVTKIAGTGARSSINGSLSVATFNNPYKSAIDKNGNIYVADNGSNLVRKIDLTTNTVSTLAGGGTTGAFLDGQGTNARFNTITGIAVDEDGFVYVADAVNHAIRKISPTGEVTTLAGNGTAGIIDGDWPNVRMNRPTAVCVGKDGFVYAADRYGQRIRKINRHSGRTVTIAGSGGSASNTGSQVDGEALKARFNNPWGIAAAADGTIYVSELGGSGSATHTIRMIKDGIVTTIAGNASFNAPGYVNGLQGVSRFNNPTDLAVDNDGNIYVGDMNNYVIRKIVRVPKP</sequence>
<dbReference type="InterPro" id="IPR011042">
    <property type="entry name" value="6-blade_b-propeller_TolB-like"/>
</dbReference>
<dbReference type="SUPFAM" id="SSF81296">
    <property type="entry name" value="E set domains"/>
    <property type="match status" value="1"/>
</dbReference>
<comment type="caution">
    <text evidence="4">The sequence shown here is derived from an EMBL/GenBank/DDBJ whole genome shotgun (WGS) entry which is preliminary data.</text>
</comment>
<evidence type="ECO:0000256" key="2">
    <source>
        <dbReference type="PROSITE-ProRule" id="PRU00504"/>
    </source>
</evidence>
<dbReference type="EMBL" id="SSHJ02000007">
    <property type="protein sequence ID" value="MFN0256709.1"/>
    <property type="molecule type" value="Genomic_DNA"/>
</dbReference>
<organism evidence="4 5">
    <name type="scientific">Pedobacter ureilyticus</name>
    <dbReference type="NCBI Taxonomy" id="1393051"/>
    <lineage>
        <taxon>Bacteria</taxon>
        <taxon>Pseudomonadati</taxon>
        <taxon>Bacteroidota</taxon>
        <taxon>Sphingobacteriia</taxon>
        <taxon>Sphingobacteriales</taxon>
        <taxon>Sphingobacteriaceae</taxon>
        <taxon>Pedobacter</taxon>
    </lineage>
</organism>
<dbReference type="Pfam" id="PF01833">
    <property type="entry name" value="TIG"/>
    <property type="match status" value="1"/>
</dbReference>
<feature type="domain" description="IPT/TIG" evidence="3">
    <location>
        <begin position="29"/>
        <end position="109"/>
    </location>
</feature>
<accession>A0ABW9J894</accession>